<dbReference type="Proteomes" id="UP000799437">
    <property type="component" value="Unassembled WGS sequence"/>
</dbReference>
<evidence type="ECO:0000313" key="3">
    <source>
        <dbReference type="EMBL" id="KAF2755472.1"/>
    </source>
</evidence>
<reference evidence="3" key="1">
    <citation type="journal article" date="2020" name="Stud. Mycol.">
        <title>101 Dothideomycetes genomes: a test case for predicting lifestyles and emergence of pathogens.</title>
        <authorList>
            <person name="Haridas S."/>
            <person name="Albert R."/>
            <person name="Binder M."/>
            <person name="Bloem J."/>
            <person name="Labutti K."/>
            <person name="Salamov A."/>
            <person name="Andreopoulos B."/>
            <person name="Baker S."/>
            <person name="Barry K."/>
            <person name="Bills G."/>
            <person name="Bluhm B."/>
            <person name="Cannon C."/>
            <person name="Castanera R."/>
            <person name="Culley D."/>
            <person name="Daum C."/>
            <person name="Ezra D."/>
            <person name="Gonzalez J."/>
            <person name="Henrissat B."/>
            <person name="Kuo A."/>
            <person name="Liang C."/>
            <person name="Lipzen A."/>
            <person name="Lutzoni F."/>
            <person name="Magnuson J."/>
            <person name="Mondo S."/>
            <person name="Nolan M."/>
            <person name="Ohm R."/>
            <person name="Pangilinan J."/>
            <person name="Park H.-J."/>
            <person name="Ramirez L."/>
            <person name="Alfaro M."/>
            <person name="Sun H."/>
            <person name="Tritt A."/>
            <person name="Yoshinaga Y."/>
            <person name="Zwiers L.-H."/>
            <person name="Turgeon B."/>
            <person name="Goodwin S."/>
            <person name="Spatafora J."/>
            <person name="Crous P."/>
            <person name="Grigoriev I."/>
        </authorList>
    </citation>
    <scope>NUCLEOTIDE SEQUENCE</scope>
    <source>
        <strain evidence="3">CBS 121739</strain>
    </source>
</reference>
<dbReference type="GeneID" id="54480001"/>
<protein>
    <submittedName>
        <fullName evidence="3">Uncharacterized protein</fullName>
    </submittedName>
</protein>
<dbReference type="EMBL" id="ML996577">
    <property type="protein sequence ID" value="KAF2755472.1"/>
    <property type="molecule type" value="Genomic_DNA"/>
</dbReference>
<name>A0A6A6VXY3_9PEZI</name>
<keyword evidence="2" id="KW-0732">Signal</keyword>
<dbReference type="RefSeq" id="XP_033597923.1">
    <property type="nucleotide sequence ID" value="XM_033738947.1"/>
</dbReference>
<evidence type="ECO:0000256" key="1">
    <source>
        <dbReference type="SAM" id="MobiDB-lite"/>
    </source>
</evidence>
<accession>A0A6A6VXY3</accession>
<evidence type="ECO:0000256" key="2">
    <source>
        <dbReference type="SAM" id="SignalP"/>
    </source>
</evidence>
<keyword evidence="4" id="KW-1185">Reference proteome</keyword>
<dbReference type="AlphaFoldDB" id="A0A6A6VXY3"/>
<feature type="chain" id="PRO_5025534158" evidence="2">
    <location>
        <begin position="19"/>
        <end position="319"/>
    </location>
</feature>
<proteinExistence type="predicted"/>
<organism evidence="3 4">
    <name type="scientific">Pseudovirgaria hyperparasitica</name>
    <dbReference type="NCBI Taxonomy" id="470096"/>
    <lineage>
        <taxon>Eukaryota</taxon>
        <taxon>Fungi</taxon>
        <taxon>Dikarya</taxon>
        <taxon>Ascomycota</taxon>
        <taxon>Pezizomycotina</taxon>
        <taxon>Dothideomycetes</taxon>
        <taxon>Dothideomycetes incertae sedis</taxon>
        <taxon>Acrospermales</taxon>
        <taxon>Acrospermaceae</taxon>
        <taxon>Pseudovirgaria</taxon>
    </lineage>
</organism>
<evidence type="ECO:0000313" key="4">
    <source>
        <dbReference type="Proteomes" id="UP000799437"/>
    </source>
</evidence>
<feature type="signal peptide" evidence="2">
    <location>
        <begin position="1"/>
        <end position="18"/>
    </location>
</feature>
<sequence length="319" mass="35646">MFPARISQLALFIASATALFKQWCMAYRYPRTVSYADLCEDTCVVVSQILHHFFTAAAGFSIEAKGNLEHPVRVRLTKKHKKTTIPADQIYEYHIKHYNPSLVAPSWAGPSDISSFWALVLAIASPPQVRALWCPDTTDNELHAYTKRVMTEEGVRAGPVLIINNDKMEFFWFSAGASGAYCWLDRTSFGVPVDPSVQLAPGRLGHVELLMRGLLKQETWLGVGRGFSGVRVGEKGRVGTRSLDVRCPHPERTWALEVGGEERRGEAVLESPPMSPLTEVGEELVEERRGEEGGRKRKREVEVDGGPDGERAAKRVRWE</sequence>
<feature type="compositionally biased region" description="Basic and acidic residues" evidence="1">
    <location>
        <begin position="286"/>
        <end position="319"/>
    </location>
</feature>
<gene>
    <name evidence="3" type="ORF">EJ05DRAFT_102516</name>
</gene>
<feature type="region of interest" description="Disordered" evidence="1">
    <location>
        <begin position="262"/>
        <end position="319"/>
    </location>
</feature>